<comment type="caution">
    <text evidence="2">The sequence shown here is derived from an EMBL/GenBank/DDBJ whole genome shotgun (WGS) entry which is preliminary data.</text>
</comment>
<evidence type="ECO:0000313" key="3">
    <source>
        <dbReference type="Proteomes" id="UP000054988"/>
    </source>
</evidence>
<gene>
    <name evidence="2" type="ORF">WG66_16278</name>
</gene>
<protein>
    <submittedName>
        <fullName evidence="2">Uncharacterized protein</fullName>
    </submittedName>
</protein>
<organism evidence="2 3">
    <name type="scientific">Moniliophthora roreri</name>
    <name type="common">Frosty pod rot fungus</name>
    <name type="synonym">Monilia roreri</name>
    <dbReference type="NCBI Taxonomy" id="221103"/>
    <lineage>
        <taxon>Eukaryota</taxon>
        <taxon>Fungi</taxon>
        <taxon>Dikarya</taxon>
        <taxon>Basidiomycota</taxon>
        <taxon>Agaricomycotina</taxon>
        <taxon>Agaricomycetes</taxon>
        <taxon>Agaricomycetidae</taxon>
        <taxon>Agaricales</taxon>
        <taxon>Marasmiineae</taxon>
        <taxon>Marasmiaceae</taxon>
        <taxon>Moniliophthora</taxon>
    </lineage>
</organism>
<feature type="transmembrane region" description="Helical" evidence="1">
    <location>
        <begin position="143"/>
        <end position="163"/>
    </location>
</feature>
<accession>A0A0W0F470</accession>
<name>A0A0W0F470_MONRR</name>
<dbReference type="AlphaFoldDB" id="A0A0W0F470"/>
<feature type="transmembrane region" description="Helical" evidence="1">
    <location>
        <begin position="169"/>
        <end position="191"/>
    </location>
</feature>
<dbReference type="Proteomes" id="UP000054988">
    <property type="component" value="Unassembled WGS sequence"/>
</dbReference>
<keyword evidence="1" id="KW-0812">Transmembrane</keyword>
<reference evidence="2 3" key="1">
    <citation type="submission" date="2015-12" db="EMBL/GenBank/DDBJ databases">
        <title>Draft genome sequence of Moniliophthora roreri, the causal agent of frosty pod rot of cacao.</title>
        <authorList>
            <person name="Aime M.C."/>
            <person name="Diaz-Valderrama J.R."/>
            <person name="Kijpornyongpan T."/>
            <person name="Phillips-Mora W."/>
        </authorList>
    </citation>
    <scope>NUCLEOTIDE SEQUENCE [LARGE SCALE GENOMIC DNA]</scope>
    <source>
        <strain evidence="2 3">MCA 2952</strain>
    </source>
</reference>
<proteinExistence type="predicted"/>
<keyword evidence="1" id="KW-0472">Membrane</keyword>
<keyword evidence="1" id="KW-1133">Transmembrane helix</keyword>
<evidence type="ECO:0000256" key="1">
    <source>
        <dbReference type="SAM" id="Phobius"/>
    </source>
</evidence>
<evidence type="ECO:0000313" key="2">
    <source>
        <dbReference type="EMBL" id="KTB31115.1"/>
    </source>
</evidence>
<dbReference type="EMBL" id="LATX01002350">
    <property type="protein sequence ID" value="KTB31115.1"/>
    <property type="molecule type" value="Genomic_DNA"/>
</dbReference>
<feature type="transmembrane region" description="Helical" evidence="1">
    <location>
        <begin position="50"/>
        <end position="68"/>
    </location>
</feature>
<sequence length="200" mass="22136">MSSVPYLIDDTLFVSLEHVSRHGKASVAAVIFKRNGALEFSRNLVKQLDLVKLAGITVFSVLAILGVISTTDSVRESEIEFRIRKQDFPGLEDYAQDDTLVKFHIPFRYLLSILANLTTDSVLKGGGARYTPMESLREISHSAIWNFYPLAAFIYSTLDHTVIPKGMEIAMIDMLPVVILVAGIAPALIIARAQSRSLIE</sequence>